<dbReference type="CDD" id="cd01575">
    <property type="entry name" value="PBP1_GntR"/>
    <property type="match status" value="1"/>
</dbReference>
<dbReference type="InterPro" id="IPR000843">
    <property type="entry name" value="HTH_LacI"/>
</dbReference>
<evidence type="ECO:0000259" key="4">
    <source>
        <dbReference type="PROSITE" id="PS50932"/>
    </source>
</evidence>
<dbReference type="Gene3D" id="3.40.50.2300">
    <property type="match status" value="2"/>
</dbReference>
<evidence type="ECO:0000256" key="2">
    <source>
        <dbReference type="ARBA" id="ARBA00023125"/>
    </source>
</evidence>
<keyword evidence="3" id="KW-0804">Transcription</keyword>
<organism evidence="5 6">
    <name type="scientific">Dongia rigui</name>
    <dbReference type="NCBI Taxonomy" id="940149"/>
    <lineage>
        <taxon>Bacteria</taxon>
        <taxon>Pseudomonadati</taxon>
        <taxon>Pseudomonadota</taxon>
        <taxon>Alphaproteobacteria</taxon>
        <taxon>Rhodospirillales</taxon>
        <taxon>Dongiaceae</taxon>
        <taxon>Dongia</taxon>
    </lineage>
</organism>
<dbReference type="InterPro" id="IPR028082">
    <property type="entry name" value="Peripla_BP_I"/>
</dbReference>
<dbReference type="CDD" id="cd01392">
    <property type="entry name" value="HTH_LacI"/>
    <property type="match status" value="1"/>
</dbReference>
<dbReference type="SUPFAM" id="SSF53822">
    <property type="entry name" value="Periplasmic binding protein-like I"/>
    <property type="match status" value="1"/>
</dbReference>
<comment type="caution">
    <text evidence="5">The sequence shown here is derived from an EMBL/GenBank/DDBJ whole genome shotgun (WGS) entry which is preliminary data.</text>
</comment>
<reference evidence="5 6" key="1">
    <citation type="journal article" date="2013" name="Antonie Van Leeuwenhoek">
        <title>Dongia rigui sp. nov., isolated from freshwater of a large wetland in Korea.</title>
        <authorList>
            <person name="Baik K.S."/>
            <person name="Hwang Y.M."/>
            <person name="Choi J.S."/>
            <person name="Kwon J."/>
            <person name="Seong C.N."/>
        </authorList>
    </citation>
    <scope>NUCLEOTIDE SEQUENCE [LARGE SCALE GENOMIC DNA]</scope>
    <source>
        <strain evidence="5 6">04SU4-P</strain>
    </source>
</reference>
<dbReference type="Pfam" id="PF13377">
    <property type="entry name" value="Peripla_BP_3"/>
    <property type="match status" value="1"/>
</dbReference>
<evidence type="ECO:0000313" key="5">
    <source>
        <dbReference type="EMBL" id="MDY0873644.1"/>
    </source>
</evidence>
<evidence type="ECO:0000256" key="1">
    <source>
        <dbReference type="ARBA" id="ARBA00023015"/>
    </source>
</evidence>
<protein>
    <submittedName>
        <fullName evidence="5">LacI family DNA-binding transcriptional regulator</fullName>
    </submittedName>
</protein>
<accession>A0ABU5E206</accession>
<evidence type="ECO:0000313" key="6">
    <source>
        <dbReference type="Proteomes" id="UP001271769"/>
    </source>
</evidence>
<name>A0ABU5E206_9PROT</name>
<dbReference type="GO" id="GO:0003677">
    <property type="term" value="F:DNA binding"/>
    <property type="evidence" value="ECO:0007669"/>
    <property type="project" value="UniProtKB-KW"/>
</dbReference>
<dbReference type="PANTHER" id="PTHR30146:SF33">
    <property type="entry name" value="TRANSCRIPTIONAL REGULATOR"/>
    <property type="match status" value="1"/>
</dbReference>
<dbReference type="SUPFAM" id="SSF47413">
    <property type="entry name" value="lambda repressor-like DNA-binding domains"/>
    <property type="match status" value="1"/>
</dbReference>
<keyword evidence="2 5" id="KW-0238">DNA-binding</keyword>
<dbReference type="Gene3D" id="1.10.260.40">
    <property type="entry name" value="lambda repressor-like DNA-binding domains"/>
    <property type="match status" value="1"/>
</dbReference>
<dbReference type="PANTHER" id="PTHR30146">
    <property type="entry name" value="LACI-RELATED TRANSCRIPTIONAL REPRESSOR"/>
    <property type="match status" value="1"/>
</dbReference>
<gene>
    <name evidence="5" type="ORF">SMD31_17015</name>
</gene>
<feature type="domain" description="HTH lacI-type" evidence="4">
    <location>
        <begin position="6"/>
        <end position="60"/>
    </location>
</feature>
<dbReference type="RefSeq" id="WP_320502118.1">
    <property type="nucleotide sequence ID" value="NZ_JAXCLX010000003.1"/>
</dbReference>
<keyword evidence="1" id="KW-0805">Transcription regulation</keyword>
<dbReference type="SMART" id="SM00354">
    <property type="entry name" value="HTH_LACI"/>
    <property type="match status" value="1"/>
</dbReference>
<dbReference type="InterPro" id="IPR046335">
    <property type="entry name" value="LacI/GalR-like_sensor"/>
</dbReference>
<dbReference type="PROSITE" id="PS50932">
    <property type="entry name" value="HTH_LACI_2"/>
    <property type="match status" value="1"/>
</dbReference>
<evidence type="ECO:0000256" key="3">
    <source>
        <dbReference type="ARBA" id="ARBA00023163"/>
    </source>
</evidence>
<dbReference type="Pfam" id="PF00356">
    <property type="entry name" value="LacI"/>
    <property type="match status" value="1"/>
</dbReference>
<proteinExistence type="predicted"/>
<dbReference type="InterPro" id="IPR010982">
    <property type="entry name" value="Lambda_DNA-bd_dom_sf"/>
</dbReference>
<dbReference type="Proteomes" id="UP001271769">
    <property type="component" value="Unassembled WGS sequence"/>
</dbReference>
<dbReference type="EMBL" id="JAXCLX010000003">
    <property type="protein sequence ID" value="MDY0873644.1"/>
    <property type="molecule type" value="Genomic_DNA"/>
</dbReference>
<keyword evidence="6" id="KW-1185">Reference proteome</keyword>
<sequence length="338" mass="36688">MRRKRSTLADVASLAGVSAVTVSRALRRPDMVSAKLHDRIQSAVRELAYVPDVAASRLASNRTHTIGVIVSSLTNGVFADYINALHDNLLPAGYQVLILSTRYSEAEEEKAIATMLGQHPEAIIIVGVDQSAHSRRLLESSGVPVVQTFQLAEKPIDINLGLDQEQGAYEATKALIDLGHTHVGVIASRLDSRARARLDGYSRAMREAGLDDKKWRATTPDQTTVMAGGKLLAELIQGGRQPDAVFCCDDLLALGVLFECQRRGIKVPDQMSIIGFNNLEFAASAEPPLASVATPRYEMGKMAAEIVRNIIESGERPPASQIDVGFKLELRGSVKRPR</sequence>
<dbReference type="PROSITE" id="PS00356">
    <property type="entry name" value="HTH_LACI_1"/>
    <property type="match status" value="1"/>
</dbReference>